<dbReference type="InterPro" id="IPR032675">
    <property type="entry name" value="LRR_dom_sf"/>
</dbReference>
<evidence type="ECO:0000256" key="11">
    <source>
        <dbReference type="ARBA" id="ARBA00022840"/>
    </source>
</evidence>
<evidence type="ECO:0000256" key="5">
    <source>
        <dbReference type="ARBA" id="ARBA00022614"/>
    </source>
</evidence>
<evidence type="ECO:0000256" key="7">
    <source>
        <dbReference type="ARBA" id="ARBA00022692"/>
    </source>
</evidence>
<feature type="transmembrane region" description="Helical" evidence="18">
    <location>
        <begin position="633"/>
        <end position="658"/>
    </location>
</feature>
<evidence type="ECO:0000256" key="2">
    <source>
        <dbReference type="ARBA" id="ARBA00012513"/>
    </source>
</evidence>
<keyword evidence="3" id="KW-0418">Kinase</keyword>
<proteinExistence type="predicted"/>
<evidence type="ECO:0000256" key="1">
    <source>
        <dbReference type="ARBA" id="ARBA00004479"/>
    </source>
</evidence>
<name>A0ABM3B1C4_GOSHI</name>
<organism evidence="21 22">
    <name type="scientific">Gossypium hirsutum</name>
    <name type="common">Upland cotton</name>
    <name type="synonym">Gossypium mexicanum</name>
    <dbReference type="NCBI Taxonomy" id="3635"/>
    <lineage>
        <taxon>Eukaryota</taxon>
        <taxon>Viridiplantae</taxon>
        <taxon>Streptophyta</taxon>
        <taxon>Embryophyta</taxon>
        <taxon>Tracheophyta</taxon>
        <taxon>Spermatophyta</taxon>
        <taxon>Magnoliopsida</taxon>
        <taxon>eudicotyledons</taxon>
        <taxon>Gunneridae</taxon>
        <taxon>Pentapetalae</taxon>
        <taxon>rosids</taxon>
        <taxon>malvids</taxon>
        <taxon>Malvales</taxon>
        <taxon>Malvaceae</taxon>
        <taxon>Malvoideae</taxon>
        <taxon>Gossypium</taxon>
    </lineage>
</organism>
<gene>
    <name evidence="22" type="primary">LOC107955256</name>
</gene>
<evidence type="ECO:0000256" key="4">
    <source>
        <dbReference type="ARBA" id="ARBA00022553"/>
    </source>
</evidence>
<dbReference type="SMART" id="SM00220">
    <property type="entry name" value="S_TKc"/>
    <property type="match status" value="1"/>
</dbReference>
<feature type="chain" id="PRO_5045782466" description="non-specific serine/threonine protein kinase" evidence="19">
    <location>
        <begin position="24"/>
        <end position="1038"/>
    </location>
</feature>
<dbReference type="Proteomes" id="UP000818029">
    <property type="component" value="Chromosome D11"/>
</dbReference>
<evidence type="ECO:0000256" key="18">
    <source>
        <dbReference type="SAM" id="Phobius"/>
    </source>
</evidence>
<comment type="catalytic activity">
    <reaction evidence="17">
        <text>L-seryl-[protein] + ATP = O-phospho-L-seryl-[protein] + ADP + H(+)</text>
        <dbReference type="Rhea" id="RHEA:17989"/>
        <dbReference type="Rhea" id="RHEA-COMP:9863"/>
        <dbReference type="Rhea" id="RHEA-COMP:11604"/>
        <dbReference type="ChEBI" id="CHEBI:15378"/>
        <dbReference type="ChEBI" id="CHEBI:29999"/>
        <dbReference type="ChEBI" id="CHEBI:30616"/>
        <dbReference type="ChEBI" id="CHEBI:83421"/>
        <dbReference type="ChEBI" id="CHEBI:456216"/>
        <dbReference type="EC" id="2.7.11.1"/>
    </reaction>
</comment>
<evidence type="ECO:0000256" key="17">
    <source>
        <dbReference type="ARBA" id="ARBA00048679"/>
    </source>
</evidence>
<keyword evidence="7 18" id="KW-0812">Transmembrane</keyword>
<keyword evidence="10" id="KW-0547">Nucleotide-binding</keyword>
<dbReference type="InterPro" id="IPR011009">
    <property type="entry name" value="Kinase-like_dom_sf"/>
</dbReference>
<dbReference type="PANTHER" id="PTHR48006:SF81">
    <property type="entry name" value="PROTEIN KINASE DOMAIN-CONTAINING PROTEIN"/>
    <property type="match status" value="1"/>
</dbReference>
<feature type="transmembrane region" description="Helical" evidence="18">
    <location>
        <begin position="137"/>
        <end position="163"/>
    </location>
</feature>
<evidence type="ECO:0000256" key="6">
    <source>
        <dbReference type="ARBA" id="ARBA00022679"/>
    </source>
</evidence>
<dbReference type="SUPFAM" id="SSF52058">
    <property type="entry name" value="L domain-like"/>
    <property type="match status" value="1"/>
</dbReference>
<evidence type="ECO:0000256" key="13">
    <source>
        <dbReference type="ARBA" id="ARBA00023136"/>
    </source>
</evidence>
<keyword evidence="15" id="KW-0325">Glycoprotein</keyword>
<keyword evidence="3" id="KW-0723">Serine/threonine-protein kinase</keyword>
<dbReference type="SUPFAM" id="SSF56112">
    <property type="entry name" value="Protein kinase-like (PK-like)"/>
    <property type="match status" value="1"/>
</dbReference>
<dbReference type="InterPro" id="IPR001611">
    <property type="entry name" value="Leu-rich_rpt"/>
</dbReference>
<keyword evidence="21" id="KW-1185">Reference proteome</keyword>
<comment type="catalytic activity">
    <reaction evidence="16">
        <text>L-threonyl-[protein] + ATP = O-phospho-L-threonyl-[protein] + ADP + H(+)</text>
        <dbReference type="Rhea" id="RHEA:46608"/>
        <dbReference type="Rhea" id="RHEA-COMP:11060"/>
        <dbReference type="Rhea" id="RHEA-COMP:11605"/>
        <dbReference type="ChEBI" id="CHEBI:15378"/>
        <dbReference type="ChEBI" id="CHEBI:30013"/>
        <dbReference type="ChEBI" id="CHEBI:30616"/>
        <dbReference type="ChEBI" id="CHEBI:61977"/>
        <dbReference type="ChEBI" id="CHEBI:456216"/>
        <dbReference type="EC" id="2.7.11.1"/>
    </reaction>
</comment>
<dbReference type="Gene3D" id="1.10.510.10">
    <property type="entry name" value="Transferase(Phosphotransferase) domain 1"/>
    <property type="match status" value="1"/>
</dbReference>
<dbReference type="CDD" id="cd14066">
    <property type="entry name" value="STKc_IRAK"/>
    <property type="match status" value="1"/>
</dbReference>
<evidence type="ECO:0000256" key="12">
    <source>
        <dbReference type="ARBA" id="ARBA00022989"/>
    </source>
</evidence>
<evidence type="ECO:0000256" key="9">
    <source>
        <dbReference type="ARBA" id="ARBA00022737"/>
    </source>
</evidence>
<dbReference type="SMART" id="SM00369">
    <property type="entry name" value="LRR_TYP"/>
    <property type="match status" value="5"/>
</dbReference>
<accession>A0ABM3B1C4</accession>
<keyword evidence="8 19" id="KW-0732">Signal</keyword>
<dbReference type="Pfam" id="PF11721">
    <property type="entry name" value="Malectin"/>
    <property type="match status" value="1"/>
</dbReference>
<dbReference type="InterPro" id="IPR008271">
    <property type="entry name" value="Ser/Thr_kinase_AS"/>
</dbReference>
<evidence type="ECO:0000259" key="20">
    <source>
        <dbReference type="PROSITE" id="PS50011"/>
    </source>
</evidence>
<dbReference type="InterPro" id="IPR003591">
    <property type="entry name" value="Leu-rich_rpt_typical-subtyp"/>
</dbReference>
<evidence type="ECO:0000256" key="15">
    <source>
        <dbReference type="ARBA" id="ARBA00023180"/>
    </source>
</evidence>
<protein>
    <recommendedName>
        <fullName evidence="2">non-specific serine/threonine protein kinase</fullName>
        <ecNumber evidence="2">2.7.11.1</ecNumber>
    </recommendedName>
</protein>
<evidence type="ECO:0000256" key="3">
    <source>
        <dbReference type="ARBA" id="ARBA00022527"/>
    </source>
</evidence>
<dbReference type="Gene3D" id="3.80.10.10">
    <property type="entry name" value="Ribonuclease Inhibitor"/>
    <property type="match status" value="3"/>
</dbReference>
<keyword evidence="12 18" id="KW-1133">Transmembrane helix</keyword>
<keyword evidence="5" id="KW-0433">Leucine-rich repeat</keyword>
<feature type="domain" description="Protein kinase" evidence="20">
    <location>
        <begin position="694"/>
        <end position="978"/>
    </location>
</feature>
<dbReference type="Pfam" id="PF00560">
    <property type="entry name" value="LRR_1"/>
    <property type="match status" value="4"/>
</dbReference>
<comment type="subcellular location">
    <subcellularLocation>
        <location evidence="1">Membrane</location>
        <topology evidence="1">Single-pass type I membrane protein</topology>
    </subcellularLocation>
</comment>
<dbReference type="GeneID" id="107955256"/>
<dbReference type="PROSITE" id="PS00108">
    <property type="entry name" value="PROTEIN_KINASE_ST"/>
    <property type="match status" value="1"/>
</dbReference>
<evidence type="ECO:0000256" key="19">
    <source>
        <dbReference type="SAM" id="SignalP"/>
    </source>
</evidence>
<keyword evidence="9" id="KW-0677">Repeat</keyword>
<feature type="signal peptide" evidence="19">
    <location>
        <begin position="1"/>
        <end position="23"/>
    </location>
</feature>
<evidence type="ECO:0000256" key="16">
    <source>
        <dbReference type="ARBA" id="ARBA00047899"/>
    </source>
</evidence>
<evidence type="ECO:0000313" key="21">
    <source>
        <dbReference type="Proteomes" id="UP000818029"/>
    </source>
</evidence>
<sequence>MLFLRHVLGSIFIVCCLTTLTNGATLANDKVEALKWIGKTLGKTGWNFDSDPCSQRHSWVDQSTRYYANNVTCDCSFNNNTICHVVRIVLKAQNLSGTLPLNLNNLPFLQEIDLTRNYLNGTIPPEWGSSTGLVSMYFSFLIVYLYMPSVMVLCLSALCISLLGNRLTGQIPAELANLRNLTSLVLENNGLSGTLPAALGNLPNIERLHLSSNNFTGKIPETFARLTSLKEFRISDNNFTGHIPEFIFRNWENLEQIYMEASGLIGPIPSINATLLNLTYIIISDLNGTDTSFSQLLIDANLPKLERLMLRSCNLIGEIPSSFGTFTSIKILDLSFNRLGGEISENLSTLDNLNFLFLNGNNFTGKVPSWILNTKEKIDLTYNNFTHTGVTGCQQNNIMNLFSSIARVNNSGIVPCLRSQTTCTAGFSHSVHINCGGEITRFNDTDYGADNNQAGPSTFQQGTRNWAFSTTGVFLDDDHMDDNLAFDNRQVSISGDGAELYRNARLAPTSLTYYLFCLANSTYTVNLHFAEIQFTNDQTYSSLGRRIFDVYIRGKQVLKDFNIKEAAGGAGIPIVKYFTVNVTDGTLEIGFRWAGKGTTSMPQGIVYGPLISAISVLDPKIDDKFSSASTGGFATAAVVGIVGGTVFAASVILGVLWWNGCLREQSTLERDLKGIELQTTSFTLMQIKAATNDFHASNKIGEGGFGPVYKGTLADGTMIAVKQLSARSKQGNREFVTEIGLISALQHPHLVKLYGCCIEGNQLMLIYEYLENNSLARALFGPQESQESQLTLDWPTRMKICIGIARGLAYLHEESRLKIVHRDIKATNVLLDKNLNPKISDFGLAKLDEEDNTHISTRVAGTYGYMAPEYALHGRLTEKADVYSFGIVALEIVSGRRNTRSRPKLEPFILLEWAHVLKENRNLLELVDTRIGSDCNTDEVMAMINIALLCTNPTALARPLMSSVVSMLEGKAEVQEYLTDTSISSNRQMSAETMRKLYRKLDEDDTDISQTKSMLADGPWTNSSTFAADLYRVNLTSG</sequence>
<dbReference type="EC" id="2.7.11.1" evidence="2"/>
<keyword evidence="13 18" id="KW-0472">Membrane</keyword>
<dbReference type="InterPro" id="IPR051824">
    <property type="entry name" value="LRR_Rcpt-Like_S/T_Kinase"/>
</dbReference>
<dbReference type="InterPro" id="IPR001245">
    <property type="entry name" value="Ser-Thr/Tyr_kinase_cat_dom"/>
</dbReference>
<evidence type="ECO:0000256" key="8">
    <source>
        <dbReference type="ARBA" id="ARBA00022729"/>
    </source>
</evidence>
<evidence type="ECO:0000256" key="14">
    <source>
        <dbReference type="ARBA" id="ARBA00023170"/>
    </source>
</evidence>
<keyword evidence="4" id="KW-0597">Phosphoprotein</keyword>
<dbReference type="Pfam" id="PF13855">
    <property type="entry name" value="LRR_8"/>
    <property type="match status" value="1"/>
</dbReference>
<keyword evidence="11" id="KW-0067">ATP-binding</keyword>
<keyword evidence="14" id="KW-0675">Receptor</keyword>
<dbReference type="InterPro" id="IPR021720">
    <property type="entry name" value="Malectin_dom"/>
</dbReference>
<evidence type="ECO:0000313" key="22">
    <source>
        <dbReference type="RefSeq" id="XP_040960838.1"/>
    </source>
</evidence>
<keyword evidence="6" id="KW-0808">Transferase</keyword>
<reference evidence="21" key="1">
    <citation type="journal article" date="2020" name="Nat. Genet.">
        <title>Genomic diversifications of five Gossypium allopolyploid species and their impact on cotton improvement.</title>
        <authorList>
            <person name="Chen Z.J."/>
            <person name="Sreedasyam A."/>
            <person name="Ando A."/>
            <person name="Song Q."/>
            <person name="De Santiago L.M."/>
            <person name="Hulse-Kemp A.M."/>
            <person name="Ding M."/>
            <person name="Ye W."/>
            <person name="Kirkbride R.C."/>
            <person name="Jenkins J."/>
            <person name="Plott C."/>
            <person name="Lovell J."/>
            <person name="Lin Y.M."/>
            <person name="Vaughn R."/>
            <person name="Liu B."/>
            <person name="Simpson S."/>
            <person name="Scheffler B.E."/>
            <person name="Wen L."/>
            <person name="Saski C.A."/>
            <person name="Grover C.E."/>
            <person name="Hu G."/>
            <person name="Conover J.L."/>
            <person name="Carlson J.W."/>
            <person name="Shu S."/>
            <person name="Boston L.B."/>
            <person name="Williams M."/>
            <person name="Peterson D.G."/>
            <person name="McGee K."/>
            <person name="Jones D.C."/>
            <person name="Wendel J.F."/>
            <person name="Stelly D.M."/>
            <person name="Grimwood J."/>
            <person name="Schmutz J."/>
        </authorList>
    </citation>
    <scope>NUCLEOTIDE SEQUENCE [LARGE SCALE GENOMIC DNA]</scope>
    <source>
        <strain evidence="21">cv. TM-1</strain>
    </source>
</reference>
<dbReference type="Gene3D" id="2.60.120.430">
    <property type="entry name" value="Galactose-binding lectin"/>
    <property type="match status" value="1"/>
</dbReference>
<dbReference type="Gene3D" id="3.30.200.20">
    <property type="entry name" value="Phosphorylase Kinase, domain 1"/>
    <property type="match status" value="1"/>
</dbReference>
<dbReference type="RefSeq" id="XP_040960838.1">
    <property type="nucleotide sequence ID" value="XM_041104904.1"/>
</dbReference>
<dbReference type="PANTHER" id="PTHR48006">
    <property type="entry name" value="LEUCINE-RICH REPEAT-CONTAINING PROTEIN DDB_G0281931-RELATED"/>
    <property type="match status" value="1"/>
</dbReference>
<reference evidence="22" key="2">
    <citation type="submission" date="2025-08" db="UniProtKB">
        <authorList>
            <consortium name="RefSeq"/>
        </authorList>
    </citation>
    <scope>IDENTIFICATION</scope>
</reference>
<dbReference type="PROSITE" id="PS50011">
    <property type="entry name" value="PROTEIN_KINASE_DOM"/>
    <property type="match status" value="1"/>
</dbReference>
<dbReference type="Pfam" id="PF07714">
    <property type="entry name" value="PK_Tyr_Ser-Thr"/>
    <property type="match status" value="1"/>
</dbReference>
<dbReference type="InterPro" id="IPR000719">
    <property type="entry name" value="Prot_kinase_dom"/>
</dbReference>
<evidence type="ECO:0000256" key="10">
    <source>
        <dbReference type="ARBA" id="ARBA00022741"/>
    </source>
</evidence>